<evidence type="ECO:0000256" key="3">
    <source>
        <dbReference type="ARBA" id="ARBA00022525"/>
    </source>
</evidence>
<dbReference type="Pfam" id="PF14704">
    <property type="entry name" value="DERM"/>
    <property type="match status" value="1"/>
</dbReference>
<feature type="signal peptide" evidence="5">
    <location>
        <begin position="1"/>
        <end position="24"/>
    </location>
</feature>
<gene>
    <name evidence="6" type="primary">DPT</name>
    <name evidence="6" type="ORF">BLAG_LOCUS15294</name>
</gene>
<dbReference type="GO" id="GO:0031012">
    <property type="term" value="C:extracellular matrix"/>
    <property type="evidence" value="ECO:0007669"/>
    <property type="project" value="TreeGrafter"/>
</dbReference>
<evidence type="ECO:0000256" key="4">
    <source>
        <dbReference type="ARBA" id="ARBA00023157"/>
    </source>
</evidence>
<evidence type="ECO:0000313" key="6">
    <source>
        <dbReference type="EMBL" id="CAH1257322.1"/>
    </source>
</evidence>
<evidence type="ECO:0000256" key="2">
    <source>
        <dbReference type="ARBA" id="ARBA00008712"/>
    </source>
</evidence>
<dbReference type="PANTHER" id="PTHR15040:SF1">
    <property type="entry name" value="DERMATOPONTIN-LIKE ISOFORM X1"/>
    <property type="match status" value="1"/>
</dbReference>
<dbReference type="EMBL" id="OV696688">
    <property type="protein sequence ID" value="CAH1257322.1"/>
    <property type="molecule type" value="Genomic_DNA"/>
</dbReference>
<keyword evidence="5" id="KW-0732">Signal</keyword>
<name>A0A8J9ZKU8_BRALA</name>
<dbReference type="InterPro" id="IPR026645">
    <property type="entry name" value="Dermatopontin"/>
</dbReference>
<dbReference type="GO" id="GO:0005615">
    <property type="term" value="C:extracellular space"/>
    <property type="evidence" value="ECO:0007669"/>
    <property type="project" value="TreeGrafter"/>
</dbReference>
<proteinExistence type="inferred from homology"/>
<evidence type="ECO:0000313" key="7">
    <source>
        <dbReference type="Proteomes" id="UP000838412"/>
    </source>
</evidence>
<dbReference type="GO" id="GO:0030199">
    <property type="term" value="P:collagen fibril organization"/>
    <property type="evidence" value="ECO:0007669"/>
    <property type="project" value="TreeGrafter"/>
</dbReference>
<dbReference type="Proteomes" id="UP000838412">
    <property type="component" value="Chromosome 3"/>
</dbReference>
<feature type="chain" id="PRO_5035479286" evidence="5">
    <location>
        <begin position="25"/>
        <end position="195"/>
    </location>
</feature>
<keyword evidence="4" id="KW-1015">Disulfide bond</keyword>
<comment type="similarity">
    <text evidence="2">Belongs to the dermatopontin family.</text>
</comment>
<keyword evidence="7" id="KW-1185">Reference proteome</keyword>
<dbReference type="OrthoDB" id="5975249at2759"/>
<organism evidence="6 7">
    <name type="scientific">Branchiostoma lanceolatum</name>
    <name type="common">Common lancelet</name>
    <name type="synonym">Amphioxus lanceolatum</name>
    <dbReference type="NCBI Taxonomy" id="7740"/>
    <lineage>
        <taxon>Eukaryota</taxon>
        <taxon>Metazoa</taxon>
        <taxon>Chordata</taxon>
        <taxon>Cephalochordata</taxon>
        <taxon>Leptocardii</taxon>
        <taxon>Amphioxiformes</taxon>
        <taxon>Branchiostomatidae</taxon>
        <taxon>Branchiostoma</taxon>
    </lineage>
</organism>
<evidence type="ECO:0000256" key="1">
    <source>
        <dbReference type="ARBA" id="ARBA00004613"/>
    </source>
</evidence>
<comment type="subcellular location">
    <subcellularLocation>
        <location evidence="1">Secreted</location>
    </subcellularLocation>
</comment>
<protein>
    <submittedName>
        <fullName evidence="6">DPT protein</fullName>
    </submittedName>
</protein>
<dbReference type="AlphaFoldDB" id="A0A8J9ZKU8"/>
<dbReference type="PANTHER" id="PTHR15040">
    <property type="entry name" value="DERMATOPONTIN-RELATED"/>
    <property type="match status" value="1"/>
</dbReference>
<evidence type="ECO:0000256" key="5">
    <source>
        <dbReference type="SAM" id="SignalP"/>
    </source>
</evidence>
<accession>A0A8J9ZKU8</accession>
<keyword evidence="3" id="KW-0964">Secreted</keyword>
<sequence length="195" mass="22643">MTSTLFRVLLAVLVVGLLVGQSDAWRRRRRRRRCPNPTDALSGAQTAWDATFMFECPGAQVIRRIRSAHCNTVEDRVWRFECGAVPGVSRFDEQFWSAWLNEYNGVMNFQCPFNAIVTGFRSEHRGSDRKWKLKCSKVNDMTTFNHAQSNYANEFDLPGDYTVPSGYYLRGMHSFHDGRRGDRRYQYQICLINLP</sequence>
<reference evidence="6" key="1">
    <citation type="submission" date="2022-01" db="EMBL/GenBank/DDBJ databases">
        <authorList>
            <person name="Braso-Vives M."/>
        </authorList>
    </citation>
    <scope>NUCLEOTIDE SEQUENCE</scope>
</reference>